<keyword evidence="5" id="KW-1185">Reference proteome</keyword>
<dbReference type="InterPro" id="IPR036388">
    <property type="entry name" value="WH-like_DNA-bd_sf"/>
</dbReference>
<dbReference type="GO" id="GO:0003723">
    <property type="term" value="F:RNA binding"/>
    <property type="evidence" value="ECO:0007669"/>
    <property type="project" value="InterPro"/>
</dbReference>
<gene>
    <name evidence="4" type="ORF">HD599_003018</name>
</gene>
<dbReference type="Proteomes" id="UP000536685">
    <property type="component" value="Unassembled WGS sequence"/>
</dbReference>
<proteinExistence type="predicted"/>
<dbReference type="SUPFAM" id="SSF55781">
    <property type="entry name" value="GAF domain-like"/>
    <property type="match status" value="1"/>
</dbReference>
<reference evidence="4 5" key="1">
    <citation type="submission" date="2020-08" db="EMBL/GenBank/DDBJ databases">
        <title>Sequencing the genomes of 1000 actinobacteria strains.</title>
        <authorList>
            <person name="Klenk H.-P."/>
        </authorList>
    </citation>
    <scope>NUCLEOTIDE SEQUENCE [LARGE SCALE GENOMIC DNA]</scope>
    <source>
        <strain evidence="4 5">DSM 105784</strain>
    </source>
</reference>
<feature type="domain" description="ANTAR" evidence="3">
    <location>
        <begin position="150"/>
        <end position="220"/>
    </location>
</feature>
<keyword evidence="2" id="KW-0804">Transcription</keyword>
<keyword evidence="1" id="KW-0805">Transcription regulation</keyword>
<organism evidence="4 5">
    <name type="scientific">Conyzicola lurida</name>
    <dbReference type="NCBI Taxonomy" id="1172621"/>
    <lineage>
        <taxon>Bacteria</taxon>
        <taxon>Bacillati</taxon>
        <taxon>Actinomycetota</taxon>
        <taxon>Actinomycetes</taxon>
        <taxon>Micrococcales</taxon>
        <taxon>Microbacteriaceae</taxon>
        <taxon>Conyzicola</taxon>
    </lineage>
</organism>
<dbReference type="Pfam" id="PF13185">
    <property type="entry name" value="GAF_2"/>
    <property type="match status" value="1"/>
</dbReference>
<dbReference type="EMBL" id="JACHMJ010000001">
    <property type="protein sequence ID" value="MBB5844695.1"/>
    <property type="molecule type" value="Genomic_DNA"/>
</dbReference>
<comment type="caution">
    <text evidence="4">The sequence shown here is derived from an EMBL/GenBank/DDBJ whole genome shotgun (WGS) entry which is preliminary data.</text>
</comment>
<dbReference type="InterPro" id="IPR003018">
    <property type="entry name" value="GAF"/>
</dbReference>
<dbReference type="InterPro" id="IPR029016">
    <property type="entry name" value="GAF-like_dom_sf"/>
</dbReference>
<evidence type="ECO:0000313" key="4">
    <source>
        <dbReference type="EMBL" id="MBB5844695.1"/>
    </source>
</evidence>
<dbReference type="SMART" id="SM01012">
    <property type="entry name" value="ANTAR"/>
    <property type="match status" value="1"/>
</dbReference>
<evidence type="ECO:0000256" key="1">
    <source>
        <dbReference type="ARBA" id="ARBA00023015"/>
    </source>
</evidence>
<dbReference type="Gene3D" id="3.30.450.40">
    <property type="match status" value="1"/>
</dbReference>
<dbReference type="InterPro" id="IPR005561">
    <property type="entry name" value="ANTAR"/>
</dbReference>
<evidence type="ECO:0000259" key="3">
    <source>
        <dbReference type="SMART" id="SM01012"/>
    </source>
</evidence>
<evidence type="ECO:0000313" key="5">
    <source>
        <dbReference type="Proteomes" id="UP000536685"/>
    </source>
</evidence>
<accession>A0A841ASY6</accession>
<dbReference type="AlphaFoldDB" id="A0A841ASY6"/>
<dbReference type="RefSeq" id="WP_343062102.1">
    <property type="nucleotide sequence ID" value="NZ_JACHMJ010000001.1"/>
</dbReference>
<evidence type="ECO:0000256" key="2">
    <source>
        <dbReference type="ARBA" id="ARBA00023163"/>
    </source>
</evidence>
<protein>
    <recommendedName>
        <fullName evidence="3">ANTAR domain-containing protein</fullName>
    </recommendedName>
</protein>
<dbReference type="Gene3D" id="1.10.10.10">
    <property type="entry name" value="Winged helix-like DNA-binding domain superfamily/Winged helix DNA-binding domain"/>
    <property type="match status" value="1"/>
</dbReference>
<name>A0A841ASY6_9MICO</name>
<sequence>MNGSFPAAMDALSRQTDDSSSFSFPFVDVFPVTGAAVSTLGRLLGSETLSASDPQAARLDELQFDLGEGPCWDAMTTARPVLTPDVRTQSPRRWPAFARAIDADELGAIFAFPLVIGPLRIGAVDLYSKRPTELTPIQSRQASEMADAVSRQVLRQALMRIGSDGSEDKAVNAFSRRVIHQATGMVLSQLDVPIDDARLVIEGHAFASNRSMMDVATDIVNGELNFSVRSTGIEASE</sequence>